<comment type="caution">
    <text evidence="2">The sequence shown here is derived from an EMBL/GenBank/DDBJ whole genome shotgun (WGS) entry which is preliminary data.</text>
</comment>
<reference evidence="2 3" key="1">
    <citation type="submission" date="2021-05" db="EMBL/GenBank/DDBJ databases">
        <title>A Polyphasic approach of four new species of the genus Ohtaekwangia: Ohtaekwangia histidinii sp. nov., Ohtaekwangia cretensis sp. nov., Ohtaekwangia indiensis sp. nov., Ohtaekwangia reichenbachii sp. nov. from diverse environment.</title>
        <authorList>
            <person name="Octaviana S."/>
        </authorList>
    </citation>
    <scope>NUCLEOTIDE SEQUENCE [LARGE SCALE GENOMIC DNA]</scope>
    <source>
        <strain evidence="2 3">PWU4</strain>
    </source>
</reference>
<feature type="transmembrane region" description="Helical" evidence="1">
    <location>
        <begin position="51"/>
        <end position="70"/>
    </location>
</feature>
<keyword evidence="1" id="KW-1133">Transmembrane helix</keyword>
<evidence type="ECO:0000256" key="1">
    <source>
        <dbReference type="SAM" id="Phobius"/>
    </source>
</evidence>
<feature type="transmembrane region" description="Helical" evidence="1">
    <location>
        <begin position="20"/>
        <end position="39"/>
    </location>
</feature>
<protein>
    <submittedName>
        <fullName evidence="2">Uncharacterized protein</fullName>
    </submittedName>
</protein>
<dbReference type="AlphaFoldDB" id="A0AAP2DLD3"/>
<keyword evidence="1" id="KW-0472">Membrane</keyword>
<dbReference type="RefSeq" id="WP_254160964.1">
    <property type="nucleotide sequence ID" value="NZ_JAHESF010000003.1"/>
</dbReference>
<keyword evidence="3" id="KW-1185">Reference proteome</keyword>
<evidence type="ECO:0000313" key="2">
    <source>
        <dbReference type="EMBL" id="MBT1696044.1"/>
    </source>
</evidence>
<dbReference type="EMBL" id="JAHESF010000003">
    <property type="protein sequence ID" value="MBT1696044.1"/>
    <property type="molecule type" value="Genomic_DNA"/>
</dbReference>
<name>A0AAP2DLD3_9BACT</name>
<proteinExistence type="predicted"/>
<sequence>MRQKRVRLEILDGIIHYSLAIYVALPVLILGLYFTFAKLGLFGVNSSINEMIFIIPALTLAPISIIIYLIQRDKLKFQFIRTSVDKEAFRDWVTDVVREYKWSIRSFKDNTFIIKTNPGFVNQSWGQHITIMFVEGGVLVNSIFDPNKGSWIITFGSNRRNIDEIKKLLVAKTREIEIYKSGV</sequence>
<evidence type="ECO:0000313" key="3">
    <source>
        <dbReference type="Proteomes" id="UP001319200"/>
    </source>
</evidence>
<gene>
    <name evidence="2" type="ORF">KK083_04090</name>
</gene>
<dbReference type="Proteomes" id="UP001319200">
    <property type="component" value="Unassembled WGS sequence"/>
</dbReference>
<organism evidence="2 3">
    <name type="scientific">Chryseosolibacter histidini</name>
    <dbReference type="NCBI Taxonomy" id="2782349"/>
    <lineage>
        <taxon>Bacteria</taxon>
        <taxon>Pseudomonadati</taxon>
        <taxon>Bacteroidota</taxon>
        <taxon>Cytophagia</taxon>
        <taxon>Cytophagales</taxon>
        <taxon>Chryseotaleaceae</taxon>
        <taxon>Chryseosolibacter</taxon>
    </lineage>
</organism>
<accession>A0AAP2DLD3</accession>
<keyword evidence="1" id="KW-0812">Transmembrane</keyword>